<feature type="non-terminal residue" evidence="3">
    <location>
        <position position="28"/>
    </location>
</feature>
<comment type="caution">
    <text evidence="3">The sequence shown here is derived from an EMBL/GenBank/DDBJ whole genome shotgun (WGS) entry which is preliminary data.</text>
</comment>
<dbReference type="InterPro" id="IPR011006">
    <property type="entry name" value="CheY-like_superfamily"/>
</dbReference>
<gene>
    <name evidence="3" type="ORF">UX06_C0011G0021</name>
</gene>
<protein>
    <recommendedName>
        <fullName evidence="2">Response regulatory domain-containing protein</fullName>
    </recommendedName>
</protein>
<dbReference type="Proteomes" id="UP000034696">
    <property type="component" value="Unassembled WGS sequence"/>
</dbReference>
<dbReference type="GO" id="GO:0000160">
    <property type="term" value="P:phosphorelay signal transduction system"/>
    <property type="evidence" value="ECO:0007669"/>
    <property type="project" value="InterPro"/>
</dbReference>
<dbReference type="EMBL" id="LCKT01000011">
    <property type="protein sequence ID" value="KKU04710.1"/>
    <property type="molecule type" value="Genomic_DNA"/>
</dbReference>
<name>A0A0G1Q801_9BACT</name>
<proteinExistence type="predicted"/>
<organism evidence="3 4">
    <name type="scientific">Candidatus Giovannonibacteria bacterium GW2011_GWA2_45_21</name>
    <dbReference type="NCBI Taxonomy" id="1618649"/>
    <lineage>
        <taxon>Bacteria</taxon>
        <taxon>Candidatus Giovannoniibacteriota</taxon>
    </lineage>
</organism>
<accession>A0A0G1Q801</accession>
<evidence type="ECO:0000313" key="3">
    <source>
        <dbReference type="EMBL" id="KKU04710.1"/>
    </source>
</evidence>
<dbReference type="SUPFAM" id="SSF52172">
    <property type="entry name" value="CheY-like"/>
    <property type="match status" value="1"/>
</dbReference>
<evidence type="ECO:0000259" key="2">
    <source>
        <dbReference type="PROSITE" id="PS50110"/>
    </source>
</evidence>
<feature type="domain" description="Response regulatory" evidence="2">
    <location>
        <begin position="2"/>
        <end position="28"/>
    </location>
</feature>
<dbReference type="PROSITE" id="PS50110">
    <property type="entry name" value="RESPONSE_REGULATORY"/>
    <property type="match status" value="1"/>
</dbReference>
<dbReference type="AlphaFoldDB" id="A0A0G1Q801"/>
<reference evidence="3 4" key="1">
    <citation type="journal article" date="2015" name="Nature">
        <title>rRNA introns, odd ribosomes, and small enigmatic genomes across a large radiation of phyla.</title>
        <authorList>
            <person name="Brown C.T."/>
            <person name="Hug L.A."/>
            <person name="Thomas B.C."/>
            <person name="Sharon I."/>
            <person name="Castelle C.J."/>
            <person name="Singh A."/>
            <person name="Wilkins M.J."/>
            <person name="Williams K.H."/>
            <person name="Banfield J.F."/>
        </authorList>
    </citation>
    <scope>NUCLEOTIDE SEQUENCE [LARGE SCALE GENOMIC DNA]</scope>
</reference>
<evidence type="ECO:0000313" key="4">
    <source>
        <dbReference type="Proteomes" id="UP000034696"/>
    </source>
</evidence>
<evidence type="ECO:0000256" key="1">
    <source>
        <dbReference type="PROSITE-ProRule" id="PRU00169"/>
    </source>
</evidence>
<dbReference type="InterPro" id="IPR001789">
    <property type="entry name" value="Sig_transdc_resp-reg_receiver"/>
</dbReference>
<sequence length="28" mass="3327">MKILIIEDDKFLRDLMSQKLTKEGFSVK</sequence>
<comment type="caution">
    <text evidence="1">Lacks conserved residue(s) required for the propagation of feature annotation.</text>
</comment>